<keyword evidence="8 12" id="KW-0520">NAD</keyword>
<feature type="binding site" evidence="12">
    <location>
        <position position="284"/>
    </location>
    <ligand>
        <name>NAD(+)</name>
        <dbReference type="ChEBI" id="CHEBI:57540"/>
    </ligand>
</feature>
<keyword evidence="15" id="KW-1185">Reference proteome</keyword>
<dbReference type="InterPro" id="IPR010994">
    <property type="entry name" value="RuvA_2-like"/>
</dbReference>
<dbReference type="InterPro" id="IPR013840">
    <property type="entry name" value="DNAligase_N"/>
</dbReference>
<evidence type="ECO:0000256" key="10">
    <source>
        <dbReference type="ARBA" id="ARBA00023211"/>
    </source>
</evidence>
<feature type="binding site" evidence="12">
    <location>
        <position position="135"/>
    </location>
    <ligand>
        <name>NAD(+)</name>
        <dbReference type="ChEBI" id="CHEBI:57540"/>
    </ligand>
</feature>
<feature type="binding site" evidence="12">
    <location>
        <position position="170"/>
    </location>
    <ligand>
        <name>NAD(+)</name>
        <dbReference type="ChEBI" id="CHEBI:57540"/>
    </ligand>
</feature>
<keyword evidence="6 12" id="KW-0862">Zinc</keyword>
<feature type="binding site" evidence="12">
    <location>
        <begin position="81"/>
        <end position="82"/>
    </location>
    <ligand>
        <name>NAD(+)</name>
        <dbReference type="ChEBI" id="CHEBI:57540"/>
    </ligand>
</feature>
<dbReference type="CDD" id="cd00114">
    <property type="entry name" value="LIGANc"/>
    <property type="match status" value="1"/>
</dbReference>
<reference evidence="14 15" key="1">
    <citation type="journal article" date="2015" name="Genome Announc.">
        <title>Complete Genome Sequence of Spiroplasma litorale TN-1T (DSM 21781), a Bacterium Isolated from a Green-Eyed Horsefly (Tabanus nigrovittatus).</title>
        <authorList>
            <person name="Lo W.S."/>
            <person name="Lai Y.C."/>
            <person name="Lien Y.W."/>
            <person name="Wang T.H."/>
            <person name="Kuo C.H."/>
        </authorList>
    </citation>
    <scope>NUCLEOTIDE SEQUENCE [LARGE SCALE GENOMIC DNA]</scope>
    <source>
        <strain evidence="14 15">TN-1</strain>
    </source>
</reference>
<evidence type="ECO:0000256" key="11">
    <source>
        <dbReference type="ARBA" id="ARBA00034005"/>
    </source>
</evidence>
<keyword evidence="5 12" id="KW-0227">DNA damage</keyword>
<evidence type="ECO:0000256" key="1">
    <source>
        <dbReference type="ARBA" id="ARBA00004067"/>
    </source>
</evidence>
<dbReference type="PIRSF" id="PIRSF001604">
    <property type="entry name" value="LigA"/>
    <property type="match status" value="1"/>
</dbReference>
<evidence type="ECO:0000313" key="14">
    <source>
        <dbReference type="EMBL" id="AKX33773.1"/>
    </source>
</evidence>
<dbReference type="SUPFAM" id="SSF52113">
    <property type="entry name" value="BRCT domain"/>
    <property type="match status" value="1"/>
</dbReference>
<dbReference type="STRING" id="216942.SLITO_v1c01050"/>
<keyword evidence="9 12" id="KW-0234">DNA repair</keyword>
<gene>
    <name evidence="12 14" type="primary">ligA</name>
    <name evidence="14" type="ORF">SLITO_v1c01050</name>
</gene>
<dbReference type="KEGG" id="sll:SLITO_v1c01050"/>
<evidence type="ECO:0000256" key="2">
    <source>
        <dbReference type="ARBA" id="ARBA00022598"/>
    </source>
</evidence>
<evidence type="ECO:0000313" key="15">
    <source>
        <dbReference type="Proteomes" id="UP000067476"/>
    </source>
</evidence>
<dbReference type="SUPFAM" id="SSF56091">
    <property type="entry name" value="DNA ligase/mRNA capping enzyme, catalytic domain"/>
    <property type="match status" value="1"/>
</dbReference>
<dbReference type="EC" id="6.5.1.2" evidence="12"/>
<dbReference type="HAMAP" id="MF_01588">
    <property type="entry name" value="DNA_ligase_A"/>
    <property type="match status" value="1"/>
</dbReference>
<dbReference type="GO" id="GO:0046872">
    <property type="term" value="F:metal ion binding"/>
    <property type="evidence" value="ECO:0007669"/>
    <property type="project" value="UniProtKB-KW"/>
</dbReference>
<dbReference type="Gene3D" id="3.40.50.10190">
    <property type="entry name" value="BRCT domain"/>
    <property type="match status" value="1"/>
</dbReference>
<feature type="binding site" evidence="12">
    <location>
        <position position="308"/>
    </location>
    <ligand>
        <name>NAD(+)</name>
        <dbReference type="ChEBI" id="CHEBI:57540"/>
    </ligand>
</feature>
<comment type="cofactor">
    <cofactor evidence="12">
        <name>Mg(2+)</name>
        <dbReference type="ChEBI" id="CHEBI:18420"/>
    </cofactor>
    <cofactor evidence="12">
        <name>Mn(2+)</name>
        <dbReference type="ChEBI" id="CHEBI:29035"/>
    </cofactor>
</comment>
<dbReference type="InterPro" id="IPR001357">
    <property type="entry name" value="BRCT_dom"/>
</dbReference>
<feature type="binding site" evidence="12">
    <location>
        <position position="420"/>
    </location>
    <ligand>
        <name>Zn(2+)</name>
        <dbReference type="ChEBI" id="CHEBI:29105"/>
    </ligand>
</feature>
<dbReference type="InterPro" id="IPR013839">
    <property type="entry name" value="DNAligase_adenylation"/>
</dbReference>
<feature type="binding site" evidence="12">
    <location>
        <position position="405"/>
    </location>
    <ligand>
        <name>Zn(2+)</name>
        <dbReference type="ChEBI" id="CHEBI:29105"/>
    </ligand>
</feature>
<dbReference type="Gene3D" id="3.30.470.30">
    <property type="entry name" value="DNA ligase/mRNA capping enzyme"/>
    <property type="match status" value="1"/>
</dbReference>
<dbReference type="SUPFAM" id="SSF47781">
    <property type="entry name" value="RuvA domain 2-like"/>
    <property type="match status" value="1"/>
</dbReference>
<evidence type="ECO:0000256" key="3">
    <source>
        <dbReference type="ARBA" id="ARBA00022705"/>
    </source>
</evidence>
<evidence type="ECO:0000256" key="6">
    <source>
        <dbReference type="ARBA" id="ARBA00022833"/>
    </source>
</evidence>
<dbReference type="InterPro" id="IPR036420">
    <property type="entry name" value="BRCT_dom_sf"/>
</dbReference>
<dbReference type="PATRIC" id="fig|216942.3.peg.105"/>
<comment type="similarity">
    <text evidence="12">Belongs to the NAD-dependent DNA ligase family. LigA subfamily.</text>
</comment>
<dbReference type="Pfam" id="PF00533">
    <property type="entry name" value="BRCT"/>
    <property type="match status" value="1"/>
</dbReference>
<dbReference type="InterPro" id="IPR001679">
    <property type="entry name" value="DNA_ligase"/>
</dbReference>
<dbReference type="FunFam" id="3.30.470.30:FF:000001">
    <property type="entry name" value="DNA ligase"/>
    <property type="match status" value="1"/>
</dbReference>
<dbReference type="FunFam" id="1.10.150.20:FF:000007">
    <property type="entry name" value="DNA ligase"/>
    <property type="match status" value="1"/>
</dbReference>
<dbReference type="Pfam" id="PF03120">
    <property type="entry name" value="OB_DNA_ligase"/>
    <property type="match status" value="1"/>
</dbReference>
<comment type="function">
    <text evidence="1 12">DNA ligase that catalyzes the formation of phosphodiester linkages between 5'-phosphoryl and 3'-hydroxyl groups in double-stranded DNA using NAD as a coenzyme and as the energy source for the reaction. It is essential for DNA replication and repair of damaged DNA.</text>
</comment>
<dbReference type="OrthoDB" id="9759736at2"/>
<dbReference type="PROSITE" id="PS01055">
    <property type="entry name" value="DNA_LIGASE_N1"/>
    <property type="match status" value="1"/>
</dbReference>
<proteinExistence type="inferred from homology"/>
<dbReference type="NCBIfam" id="TIGR00575">
    <property type="entry name" value="dnlj"/>
    <property type="match status" value="1"/>
</dbReference>
<evidence type="ECO:0000256" key="4">
    <source>
        <dbReference type="ARBA" id="ARBA00022723"/>
    </source>
</evidence>
<dbReference type="InterPro" id="IPR004150">
    <property type="entry name" value="NAD_DNA_ligase_OB"/>
</dbReference>
<dbReference type="Proteomes" id="UP000067476">
    <property type="component" value="Chromosome"/>
</dbReference>
<dbReference type="RefSeq" id="WP_075057871.1">
    <property type="nucleotide sequence ID" value="NZ_CP012357.1"/>
</dbReference>
<dbReference type="Gene3D" id="1.10.287.610">
    <property type="entry name" value="Helix hairpin bin"/>
    <property type="match status" value="1"/>
</dbReference>
<protein>
    <recommendedName>
        <fullName evidence="12">DNA ligase</fullName>
        <ecNumber evidence="12">6.5.1.2</ecNumber>
    </recommendedName>
    <alternativeName>
        <fullName evidence="12">Polydeoxyribonucleotide synthase [NAD(+)]</fullName>
    </alternativeName>
</protein>
<dbReference type="PROSITE" id="PS50172">
    <property type="entry name" value="BRCT"/>
    <property type="match status" value="1"/>
</dbReference>
<sequence length="667" mass="76239">MQNIKNKINQIKELLKSWEYAYYVLDDPIVEDSEYDFKLNELKQLELEYPELITADSPTQRVGGQISENFEKYNHKFPMLSLDNAFNDNDLYDFDKTIKKETINENYTYFVEPKIDGLSISLIYQNGIFIKGVTRGNGIQGEDVTFNIKTIRSLPLSINDKEDYFEVRGEVFLSKKEFQRINDERKKNNEELFANPRNAAAGTLRQLNSKIVASRKLDVFLYYYLNREKIKTHSDSLDYIKNIGFKVNPLGKLCKNINEVIKHISYIESVRQDLDYEIDGAVVKVNEFKYYDDIGYTSKFPKWATAYKYPAEVKITNLKEIFATVGRTGKITYNAILEPVSLAGTTVQAATLHNAEYIFTKKIRVGANVKVKKAGDIIPEIIEVVNDEIYSNLKTWEKIEQCPACGSDLEIFSDEVDQYCINFNCERKIIKSLEHFVSRGAMNIEGMSIKIIEKLYENKIINNVTDIYNLKSKKNEILSLEKTGEKSFSNLINAIEESKKNDASKLLFGLGIRYVGSKTSKLLLDKFKSIQTLMSADITEIESIHDVGPKVAKSIQDWKKIDSNIILIQKLSELGINMNSLKQIVKENKNIKDKSFVITGTLSKPRNNFVELIEINGGKVLNSISKITNFLLAGDDAGSKLDKAKDLQVNIINELEFLQMLEGNNEN</sequence>
<dbReference type="InterPro" id="IPR018239">
    <property type="entry name" value="DNA_ligase_AS"/>
</dbReference>
<evidence type="ECO:0000256" key="8">
    <source>
        <dbReference type="ARBA" id="ARBA00023027"/>
    </source>
</evidence>
<dbReference type="InterPro" id="IPR041663">
    <property type="entry name" value="DisA/LigA_HHH"/>
</dbReference>
<dbReference type="Gene3D" id="2.40.50.140">
    <property type="entry name" value="Nucleic acid-binding proteins"/>
    <property type="match status" value="1"/>
</dbReference>
<dbReference type="SMART" id="SM00532">
    <property type="entry name" value="LIGANc"/>
    <property type="match status" value="1"/>
</dbReference>
<dbReference type="Pfam" id="PF01653">
    <property type="entry name" value="DNA_ligase_aden"/>
    <property type="match status" value="1"/>
</dbReference>
<dbReference type="AlphaFoldDB" id="A0A0K1W0T8"/>
<dbReference type="GO" id="GO:0005829">
    <property type="term" value="C:cytosol"/>
    <property type="evidence" value="ECO:0007669"/>
    <property type="project" value="TreeGrafter"/>
</dbReference>
<dbReference type="SMART" id="SM00292">
    <property type="entry name" value="BRCT"/>
    <property type="match status" value="1"/>
</dbReference>
<dbReference type="Pfam" id="PF12826">
    <property type="entry name" value="HHH_2"/>
    <property type="match status" value="1"/>
</dbReference>
<dbReference type="FunFam" id="1.10.287.610:FF:000002">
    <property type="entry name" value="DNA ligase"/>
    <property type="match status" value="1"/>
</dbReference>
<dbReference type="PANTHER" id="PTHR23389:SF9">
    <property type="entry name" value="DNA LIGASE"/>
    <property type="match status" value="1"/>
</dbReference>
<feature type="active site" description="N6-AMP-lysine intermediate" evidence="12">
    <location>
        <position position="114"/>
    </location>
</feature>
<dbReference type="GO" id="GO:0006281">
    <property type="term" value="P:DNA repair"/>
    <property type="evidence" value="ECO:0007669"/>
    <property type="project" value="UniProtKB-KW"/>
</dbReference>
<dbReference type="EMBL" id="CP012357">
    <property type="protein sequence ID" value="AKX33773.1"/>
    <property type="molecule type" value="Genomic_DNA"/>
</dbReference>
<organism evidence="14 15">
    <name type="scientific">Spiroplasma litorale</name>
    <dbReference type="NCBI Taxonomy" id="216942"/>
    <lineage>
        <taxon>Bacteria</taxon>
        <taxon>Bacillati</taxon>
        <taxon>Mycoplasmatota</taxon>
        <taxon>Mollicutes</taxon>
        <taxon>Entomoplasmatales</taxon>
        <taxon>Spiroplasmataceae</taxon>
        <taxon>Spiroplasma</taxon>
    </lineage>
</organism>
<dbReference type="Gene3D" id="1.10.150.20">
    <property type="entry name" value="5' to 3' exonuclease, C-terminal subdomain"/>
    <property type="match status" value="2"/>
</dbReference>
<dbReference type="GO" id="GO:0003911">
    <property type="term" value="F:DNA ligase (NAD+) activity"/>
    <property type="evidence" value="ECO:0007669"/>
    <property type="project" value="UniProtKB-UniRule"/>
</dbReference>
<evidence type="ECO:0000259" key="13">
    <source>
        <dbReference type="PROSITE" id="PS50172"/>
    </source>
</evidence>
<keyword evidence="2 12" id="KW-0436">Ligase</keyword>
<evidence type="ECO:0000256" key="9">
    <source>
        <dbReference type="ARBA" id="ARBA00023204"/>
    </source>
</evidence>
<evidence type="ECO:0000256" key="7">
    <source>
        <dbReference type="ARBA" id="ARBA00022842"/>
    </source>
</evidence>
<feature type="domain" description="BRCT" evidence="13">
    <location>
        <begin position="586"/>
        <end position="667"/>
    </location>
</feature>
<keyword evidence="10 12" id="KW-0464">Manganese</keyword>
<accession>A0A0K1W0T8</accession>
<dbReference type="NCBIfam" id="NF005932">
    <property type="entry name" value="PRK07956.1"/>
    <property type="match status" value="1"/>
</dbReference>
<dbReference type="InterPro" id="IPR004149">
    <property type="entry name" value="Znf_DNAligase_C4"/>
</dbReference>
<feature type="binding site" evidence="12">
    <location>
        <begin position="32"/>
        <end position="36"/>
    </location>
    <ligand>
        <name>NAD(+)</name>
        <dbReference type="ChEBI" id="CHEBI:57540"/>
    </ligand>
</feature>
<dbReference type="SUPFAM" id="SSF50249">
    <property type="entry name" value="Nucleic acid-binding proteins"/>
    <property type="match status" value="1"/>
</dbReference>
<name>A0A0K1W0T8_9MOLU</name>
<evidence type="ECO:0000256" key="12">
    <source>
        <dbReference type="HAMAP-Rule" id="MF_01588"/>
    </source>
</evidence>
<comment type="catalytic activity">
    <reaction evidence="11 12">
        <text>NAD(+) + (deoxyribonucleotide)n-3'-hydroxyl + 5'-phospho-(deoxyribonucleotide)m = (deoxyribonucleotide)n+m + AMP + beta-nicotinamide D-nucleotide.</text>
        <dbReference type="EC" id="6.5.1.2"/>
    </reaction>
</comment>
<keyword evidence="7 12" id="KW-0460">Magnesium</keyword>
<feature type="binding site" evidence="12">
    <location>
        <position position="402"/>
    </location>
    <ligand>
        <name>Zn(2+)</name>
        <dbReference type="ChEBI" id="CHEBI:29105"/>
    </ligand>
</feature>
<dbReference type="Pfam" id="PF03119">
    <property type="entry name" value="DNA_ligase_ZBD"/>
    <property type="match status" value="1"/>
</dbReference>
<keyword evidence="4 12" id="KW-0479">Metal-binding</keyword>
<dbReference type="GO" id="GO:0006260">
    <property type="term" value="P:DNA replication"/>
    <property type="evidence" value="ECO:0007669"/>
    <property type="project" value="UniProtKB-KW"/>
</dbReference>
<dbReference type="CDD" id="cd17748">
    <property type="entry name" value="BRCT_DNA_ligase_like"/>
    <property type="match status" value="1"/>
</dbReference>
<feature type="binding site" evidence="12">
    <location>
        <position position="425"/>
    </location>
    <ligand>
        <name>Zn(2+)</name>
        <dbReference type="ChEBI" id="CHEBI:29105"/>
    </ligand>
</feature>
<feature type="binding site" evidence="12">
    <location>
        <position position="112"/>
    </location>
    <ligand>
        <name>NAD(+)</name>
        <dbReference type="ChEBI" id="CHEBI:57540"/>
    </ligand>
</feature>
<keyword evidence="3 12" id="KW-0235">DNA replication</keyword>
<evidence type="ECO:0000256" key="5">
    <source>
        <dbReference type="ARBA" id="ARBA00022763"/>
    </source>
</evidence>
<dbReference type="InterPro" id="IPR012340">
    <property type="entry name" value="NA-bd_OB-fold"/>
</dbReference>
<dbReference type="PANTHER" id="PTHR23389">
    <property type="entry name" value="CHROMOSOME TRANSMISSION FIDELITY FACTOR 18"/>
    <property type="match status" value="1"/>
</dbReference>